<reference evidence="2 3" key="1">
    <citation type="journal article" date="2011" name="J. Bacteriol.">
        <title>Complete genome sequence of 'Vulcanisaeta moutnovskia' strain 768-28, a novel member of the hyperthermophilic crenarchaeal genus vulcanisaeta.</title>
        <authorList>
            <person name="Gumerov V.M."/>
            <person name="Mardanov A.V."/>
            <person name="Beletsky A.V."/>
            <person name="Prokofeva M.I."/>
            <person name="Bonch-Osmolovskaya E.A."/>
            <person name="Ravin N.V."/>
            <person name="Skryabin K.G."/>
        </authorList>
    </citation>
    <scope>NUCLEOTIDE SEQUENCE [LARGE SCALE GENOMIC DNA]</scope>
    <source>
        <strain evidence="2 3">768-28</strain>
    </source>
</reference>
<name>F0QSV1_VULM7</name>
<keyword evidence="3" id="KW-1185">Reference proteome</keyword>
<dbReference type="Proteomes" id="UP000007485">
    <property type="component" value="Chromosome"/>
</dbReference>
<dbReference type="HOGENOM" id="CLU_975289_0_0_2"/>
<gene>
    <name evidence="2" type="ordered locus">VMUT_0156</name>
</gene>
<sequence length="285" mass="30921">MVMGLKVRWLILVVSVIAAVVVVSLFIIKFAFIKRGHEVVVGVGGNSSRHLPPLPVPQFIYYGSLACNGGVVIPGNSLIVLVYHVHGTTLINYVSISIDVPLTVINYSLPGPSQPGMVMGMGVYLNGTLIATSIASPTTAIATIVNTTYPLGNKTVSFWQYARAANWSVIHTGFVAEFPPINATPDDVIAVAIYSSIPYILPSCNVSSEAEEVQLMVSNDWIGFIPHYPNATPTTMQLYIEGTYITEEPIIYIATAQGLPRVIGMNNLTIFMKNTAPDYVIARYW</sequence>
<dbReference type="AlphaFoldDB" id="F0QSV1"/>
<feature type="transmembrane region" description="Helical" evidence="1">
    <location>
        <begin position="59"/>
        <end position="83"/>
    </location>
</feature>
<protein>
    <submittedName>
        <fullName evidence="2">Uncharacterized protein</fullName>
    </submittedName>
</protein>
<dbReference type="eggNOG" id="arCOG13790">
    <property type="taxonomic scope" value="Archaea"/>
</dbReference>
<organism evidence="2 3">
    <name type="scientific">Vulcanisaeta moutnovskia (strain 768-28)</name>
    <dbReference type="NCBI Taxonomy" id="985053"/>
    <lineage>
        <taxon>Archaea</taxon>
        <taxon>Thermoproteota</taxon>
        <taxon>Thermoprotei</taxon>
        <taxon>Thermoproteales</taxon>
        <taxon>Thermoproteaceae</taxon>
        <taxon>Vulcanisaeta</taxon>
    </lineage>
</organism>
<accession>F0QSV1</accession>
<evidence type="ECO:0000256" key="1">
    <source>
        <dbReference type="SAM" id="Phobius"/>
    </source>
</evidence>
<keyword evidence="1" id="KW-0812">Transmembrane</keyword>
<evidence type="ECO:0000313" key="3">
    <source>
        <dbReference type="Proteomes" id="UP000007485"/>
    </source>
</evidence>
<keyword evidence="1" id="KW-1133">Transmembrane helix</keyword>
<dbReference type="KEGG" id="vmo:VMUT_0156"/>
<dbReference type="STRING" id="985053.VMUT_0156"/>
<dbReference type="EMBL" id="CP002529">
    <property type="protein sequence ID" value="ADY00372.1"/>
    <property type="molecule type" value="Genomic_DNA"/>
</dbReference>
<keyword evidence="1" id="KW-0472">Membrane</keyword>
<feature type="transmembrane region" description="Helical" evidence="1">
    <location>
        <begin position="90"/>
        <end position="109"/>
    </location>
</feature>
<proteinExistence type="predicted"/>
<feature type="transmembrane region" description="Helical" evidence="1">
    <location>
        <begin position="9"/>
        <end position="32"/>
    </location>
</feature>
<feature type="transmembrane region" description="Helical" evidence="1">
    <location>
        <begin position="121"/>
        <end position="145"/>
    </location>
</feature>
<evidence type="ECO:0000313" key="2">
    <source>
        <dbReference type="EMBL" id="ADY00372.1"/>
    </source>
</evidence>